<evidence type="ECO:0000259" key="4">
    <source>
        <dbReference type="PROSITE" id="PS50857"/>
    </source>
</evidence>
<dbReference type="eggNOG" id="COG1622">
    <property type="taxonomic scope" value="Bacteria"/>
</dbReference>
<proteinExistence type="predicted"/>
<dbReference type="KEGG" id="ipo:Ilyop_2829"/>
<dbReference type="PROSITE" id="PS00078">
    <property type="entry name" value="COX2"/>
    <property type="match status" value="1"/>
</dbReference>
<dbReference type="Proteomes" id="UP000006875">
    <property type="component" value="Plasmid pILYOP02"/>
</dbReference>
<geneLocation type="plasmid" evidence="5 6">
    <name>pILYOP02</name>
</geneLocation>
<dbReference type="PANTHER" id="PTHR42838">
    <property type="entry name" value="CYTOCHROME C OXIDASE SUBUNIT II"/>
    <property type="match status" value="1"/>
</dbReference>
<accession>E3HDW9</accession>
<dbReference type="InterPro" id="IPR051403">
    <property type="entry name" value="NosZ/Cyto_c_oxidase_sub2"/>
</dbReference>
<dbReference type="RefSeq" id="WP_013389233.1">
    <property type="nucleotide sequence ID" value="NC_014634.1"/>
</dbReference>
<keyword evidence="6" id="KW-1185">Reference proteome</keyword>
<dbReference type="PROSITE" id="PS50857">
    <property type="entry name" value="COX2_CUA"/>
    <property type="match status" value="1"/>
</dbReference>
<evidence type="ECO:0000313" key="6">
    <source>
        <dbReference type="Proteomes" id="UP000006875"/>
    </source>
</evidence>
<dbReference type="PROSITE" id="PS51257">
    <property type="entry name" value="PROKAR_LIPOPROTEIN"/>
    <property type="match status" value="1"/>
</dbReference>
<protein>
    <submittedName>
        <fullName evidence="5">Cytochrome c oxidase subunit II</fullName>
    </submittedName>
</protein>
<name>E3HDW9_ILYPC</name>
<dbReference type="InterPro" id="IPR001505">
    <property type="entry name" value="Copper_CuA"/>
</dbReference>
<dbReference type="Gene3D" id="2.60.40.420">
    <property type="entry name" value="Cupredoxins - blue copper proteins"/>
    <property type="match status" value="1"/>
</dbReference>
<dbReference type="SUPFAM" id="SSF49503">
    <property type="entry name" value="Cupredoxins"/>
    <property type="match status" value="1"/>
</dbReference>
<evidence type="ECO:0000256" key="1">
    <source>
        <dbReference type="ARBA" id="ARBA00004196"/>
    </source>
</evidence>
<dbReference type="InterPro" id="IPR028096">
    <property type="entry name" value="EfeO_Cupredoxin"/>
</dbReference>
<dbReference type="Pfam" id="PF13473">
    <property type="entry name" value="Cupredoxin_1"/>
    <property type="match status" value="1"/>
</dbReference>
<dbReference type="GO" id="GO:0016020">
    <property type="term" value="C:membrane"/>
    <property type="evidence" value="ECO:0007669"/>
    <property type="project" value="InterPro"/>
</dbReference>
<feature type="domain" description="Cytochrome oxidase subunit II copper A binding" evidence="4">
    <location>
        <begin position="39"/>
        <end position="130"/>
    </location>
</feature>
<dbReference type="OrthoDB" id="9773456at2"/>
<sequence>MKRILWVIFITFIFISCSGENDGKKINPSDHKVIGEIINGVRVIEVEAYSFAFEPDYIVVNSGEKVKLNFTTRDVTHGFMLKEMNIDVTINPGEISTIEFTTEKSGIYKFKCSVPCGSGHKAMIGYLIVK</sequence>
<dbReference type="GO" id="GO:0005507">
    <property type="term" value="F:copper ion binding"/>
    <property type="evidence" value="ECO:0007669"/>
    <property type="project" value="InterPro"/>
</dbReference>
<keyword evidence="3" id="KW-0186">Copper</keyword>
<organism evidence="5 6">
    <name type="scientific">Ilyobacter polytropus (strain ATCC 51220 / DSM 2926 / LMG 16218 / CuHBu1)</name>
    <dbReference type="NCBI Taxonomy" id="572544"/>
    <lineage>
        <taxon>Bacteria</taxon>
        <taxon>Fusobacteriati</taxon>
        <taxon>Fusobacteriota</taxon>
        <taxon>Fusobacteriia</taxon>
        <taxon>Fusobacteriales</taxon>
        <taxon>Fusobacteriaceae</taxon>
        <taxon>Ilyobacter</taxon>
    </lineage>
</organism>
<evidence type="ECO:0000256" key="3">
    <source>
        <dbReference type="ARBA" id="ARBA00023008"/>
    </source>
</evidence>
<dbReference type="InterPro" id="IPR002429">
    <property type="entry name" value="CcO_II-like_C"/>
</dbReference>
<dbReference type="EMBL" id="CP002283">
    <property type="protein sequence ID" value="ADO84581.1"/>
    <property type="molecule type" value="Genomic_DNA"/>
</dbReference>
<evidence type="ECO:0000313" key="5">
    <source>
        <dbReference type="EMBL" id="ADO84581.1"/>
    </source>
</evidence>
<dbReference type="PANTHER" id="PTHR42838:SF2">
    <property type="entry name" value="NITROUS-OXIDE REDUCTASE"/>
    <property type="match status" value="1"/>
</dbReference>
<dbReference type="AlphaFoldDB" id="E3HDW9"/>
<evidence type="ECO:0000256" key="2">
    <source>
        <dbReference type="ARBA" id="ARBA00022723"/>
    </source>
</evidence>
<gene>
    <name evidence="5" type="ordered locus">Ilyop_2829</name>
</gene>
<dbReference type="GO" id="GO:0004129">
    <property type="term" value="F:cytochrome-c oxidase activity"/>
    <property type="evidence" value="ECO:0007669"/>
    <property type="project" value="InterPro"/>
</dbReference>
<comment type="subcellular location">
    <subcellularLocation>
        <location evidence="1">Cell envelope</location>
    </subcellularLocation>
</comment>
<keyword evidence="2" id="KW-0479">Metal-binding</keyword>
<keyword evidence="5" id="KW-0614">Plasmid</keyword>
<dbReference type="HOGENOM" id="CLU_143985_0_0_0"/>
<reference evidence="5 6" key="1">
    <citation type="journal article" date="2010" name="Stand. Genomic Sci.">
        <title>Complete genome sequence of Ilyobacter polytropus type strain (CuHbu1).</title>
        <authorList>
            <person name="Sikorski J."/>
            <person name="Chertkov O."/>
            <person name="Lapidus A."/>
            <person name="Nolan M."/>
            <person name="Lucas S."/>
            <person name="Del Rio T.G."/>
            <person name="Tice H."/>
            <person name="Cheng J.F."/>
            <person name="Tapia R."/>
            <person name="Han C."/>
            <person name="Goodwin L."/>
            <person name="Pitluck S."/>
            <person name="Liolios K."/>
            <person name="Ivanova N."/>
            <person name="Mavromatis K."/>
            <person name="Mikhailova N."/>
            <person name="Pati A."/>
            <person name="Chen A."/>
            <person name="Palaniappan K."/>
            <person name="Land M."/>
            <person name="Hauser L."/>
            <person name="Chang Y.J."/>
            <person name="Jeffries C.D."/>
            <person name="Brambilla E."/>
            <person name="Yasawong M."/>
            <person name="Rohde M."/>
            <person name="Pukall R."/>
            <person name="Spring S."/>
            <person name="Goker M."/>
            <person name="Woyke T."/>
            <person name="Bristow J."/>
            <person name="Eisen J.A."/>
            <person name="Markowitz V."/>
            <person name="Hugenholtz P."/>
            <person name="Kyrpides N.C."/>
            <person name="Klenk H.P."/>
        </authorList>
    </citation>
    <scope>NUCLEOTIDE SEQUENCE [LARGE SCALE GENOMIC DNA]</scope>
    <source>
        <strain evidence="6">ATCC 51220 / DSM 2926 / LMG 16218 / CuHBu1</strain>
        <plasmid evidence="6">pILYOP02</plasmid>
    </source>
</reference>
<dbReference type="GO" id="GO:0030313">
    <property type="term" value="C:cell envelope"/>
    <property type="evidence" value="ECO:0007669"/>
    <property type="project" value="UniProtKB-SubCell"/>
</dbReference>
<dbReference type="InterPro" id="IPR008972">
    <property type="entry name" value="Cupredoxin"/>
</dbReference>